<accession>A0A6M7URU4</accession>
<dbReference type="EMBL" id="CP033361">
    <property type="protein sequence ID" value="QKC79616.1"/>
    <property type="molecule type" value="Genomic_DNA"/>
</dbReference>
<protein>
    <submittedName>
        <fullName evidence="2">Uncharacterized protein</fullName>
    </submittedName>
</protein>
<sequence>MVIHELRYYAVSEIPRVDFIVSSKSALPWPPTDIDRASLDNSARHAQPNPLHTQHGAHHHG</sequence>
<evidence type="ECO:0000313" key="3">
    <source>
        <dbReference type="Proteomes" id="UP000503339"/>
    </source>
</evidence>
<dbReference type="AlphaFoldDB" id="A0A6M7URU4"/>
<dbReference type="KEGG" id="merd:EB233_05480"/>
<feature type="region of interest" description="Disordered" evidence="1">
    <location>
        <begin position="25"/>
        <end position="61"/>
    </location>
</feature>
<proteinExistence type="predicted"/>
<evidence type="ECO:0000256" key="1">
    <source>
        <dbReference type="SAM" id="MobiDB-lite"/>
    </source>
</evidence>
<organism evidence="2 3">
    <name type="scientific">Mesorhizobium erdmanii</name>
    <dbReference type="NCBI Taxonomy" id="1777866"/>
    <lineage>
        <taxon>Bacteria</taxon>
        <taxon>Pseudomonadati</taxon>
        <taxon>Pseudomonadota</taxon>
        <taxon>Alphaproteobacteria</taxon>
        <taxon>Hyphomicrobiales</taxon>
        <taxon>Phyllobacteriaceae</taxon>
        <taxon>Mesorhizobium</taxon>
    </lineage>
</organism>
<name>A0A6M7URU4_9HYPH</name>
<dbReference type="Proteomes" id="UP000503339">
    <property type="component" value="Chromosome"/>
</dbReference>
<evidence type="ECO:0000313" key="2">
    <source>
        <dbReference type="EMBL" id="QKC79616.1"/>
    </source>
</evidence>
<gene>
    <name evidence="2" type="ORF">EB233_05480</name>
</gene>
<keyword evidence="3" id="KW-1185">Reference proteome</keyword>
<reference evidence="2 3" key="1">
    <citation type="submission" date="2018-10" db="EMBL/GenBank/DDBJ databases">
        <authorList>
            <person name="Perry B.J."/>
            <person name="Sullivan J.T."/>
            <person name="Murphy R.J.T."/>
            <person name="Ramsay J.P."/>
            <person name="Ronson C.W."/>
        </authorList>
    </citation>
    <scope>NUCLEOTIDE SEQUENCE [LARGE SCALE GENOMIC DNA]</scope>
    <source>
        <strain evidence="2 3">NZP2014</strain>
    </source>
</reference>